<dbReference type="InterPro" id="IPR055316">
    <property type="entry name" value="RSP9"/>
</dbReference>
<evidence type="ECO:0000313" key="11">
    <source>
        <dbReference type="EMBL" id="OHT12783.1"/>
    </source>
</evidence>
<keyword evidence="11" id="KW-0418">Kinase</keyword>
<keyword evidence="5" id="KW-0969">Cilium</keyword>
<evidence type="ECO:0000256" key="9">
    <source>
        <dbReference type="ARBA" id="ARBA00038319"/>
    </source>
</evidence>
<evidence type="ECO:0000256" key="3">
    <source>
        <dbReference type="ARBA" id="ARBA00022794"/>
    </source>
</evidence>
<keyword evidence="11" id="KW-0808">Transferase</keyword>
<dbReference type="GO" id="GO:0044458">
    <property type="term" value="P:motile cilium assembly"/>
    <property type="evidence" value="ECO:0007669"/>
    <property type="project" value="TreeGrafter"/>
</dbReference>
<protein>
    <recommendedName>
        <fullName evidence="10">Radial spoke head protein 9 homolog</fullName>
    </recommendedName>
</protein>
<comment type="subcellular location">
    <subcellularLocation>
        <location evidence="8">Cell projection</location>
        <location evidence="8">Kinocilium</location>
    </subcellularLocation>
    <subcellularLocation>
        <location evidence="1">Cytoplasm</location>
        <location evidence="1">Cytoskeleton</location>
        <location evidence="1">Flagellum axoneme</location>
    </subcellularLocation>
</comment>
<comment type="caution">
    <text evidence="11">The sequence shown here is derived from an EMBL/GenBank/DDBJ whole genome shotgun (WGS) entry which is preliminary data.</text>
</comment>
<evidence type="ECO:0000256" key="10">
    <source>
        <dbReference type="ARBA" id="ARBA00041080"/>
    </source>
</evidence>
<evidence type="ECO:0000256" key="4">
    <source>
        <dbReference type="ARBA" id="ARBA00022846"/>
    </source>
</evidence>
<keyword evidence="4" id="KW-0282">Flagellum</keyword>
<dbReference type="Pfam" id="PF04712">
    <property type="entry name" value="Radial_spoke"/>
    <property type="match status" value="1"/>
</dbReference>
<dbReference type="Proteomes" id="UP000179807">
    <property type="component" value="Unassembled WGS sequence"/>
</dbReference>
<dbReference type="GO" id="GO:0035082">
    <property type="term" value="P:axoneme assembly"/>
    <property type="evidence" value="ECO:0007669"/>
    <property type="project" value="InterPro"/>
</dbReference>
<evidence type="ECO:0000256" key="1">
    <source>
        <dbReference type="ARBA" id="ARBA00004611"/>
    </source>
</evidence>
<keyword evidence="3" id="KW-0970">Cilium biogenesis/degradation</keyword>
<dbReference type="GO" id="GO:0060294">
    <property type="term" value="P:cilium movement involved in cell motility"/>
    <property type="evidence" value="ECO:0007669"/>
    <property type="project" value="InterPro"/>
</dbReference>
<evidence type="ECO:0000256" key="5">
    <source>
        <dbReference type="ARBA" id="ARBA00023069"/>
    </source>
</evidence>
<keyword evidence="2" id="KW-0963">Cytoplasm</keyword>
<dbReference type="GeneID" id="94834170"/>
<evidence type="ECO:0000256" key="2">
    <source>
        <dbReference type="ARBA" id="ARBA00022490"/>
    </source>
</evidence>
<dbReference type="GO" id="GO:0001534">
    <property type="term" value="C:radial spoke"/>
    <property type="evidence" value="ECO:0007669"/>
    <property type="project" value="InterPro"/>
</dbReference>
<evidence type="ECO:0000256" key="6">
    <source>
        <dbReference type="ARBA" id="ARBA00023212"/>
    </source>
</evidence>
<gene>
    <name evidence="11" type="ORF">TRFO_17239</name>
</gene>
<dbReference type="EMBL" id="MLAK01000555">
    <property type="protein sequence ID" value="OHT12783.1"/>
    <property type="molecule type" value="Genomic_DNA"/>
</dbReference>
<evidence type="ECO:0000256" key="7">
    <source>
        <dbReference type="ARBA" id="ARBA00023273"/>
    </source>
</evidence>
<dbReference type="InterPro" id="IPR006802">
    <property type="entry name" value="Radial_spoke"/>
</dbReference>
<dbReference type="VEuPathDB" id="TrichDB:TRFO_17239"/>
<organism evidence="11 12">
    <name type="scientific">Tritrichomonas foetus</name>
    <dbReference type="NCBI Taxonomy" id="1144522"/>
    <lineage>
        <taxon>Eukaryota</taxon>
        <taxon>Metamonada</taxon>
        <taxon>Parabasalia</taxon>
        <taxon>Tritrichomonadida</taxon>
        <taxon>Tritrichomonadidae</taxon>
        <taxon>Tritrichomonas</taxon>
    </lineage>
</organism>
<reference evidence="11" key="1">
    <citation type="submission" date="2016-10" db="EMBL/GenBank/DDBJ databases">
        <authorList>
            <person name="Benchimol M."/>
            <person name="Almeida L.G."/>
            <person name="Vasconcelos A.T."/>
            <person name="Perreira-Neves A."/>
            <person name="Rosa I.A."/>
            <person name="Tasca T."/>
            <person name="Bogo M.R."/>
            <person name="de Souza W."/>
        </authorList>
    </citation>
    <scope>NUCLEOTIDE SEQUENCE [LARGE SCALE GENOMIC DNA]</scope>
    <source>
        <strain evidence="11">K</strain>
    </source>
</reference>
<dbReference type="PANTHER" id="PTHR22069:SF0">
    <property type="entry name" value="RADIAL SPOKE HEAD PROTEIN 9 HOMOLOG"/>
    <property type="match status" value="1"/>
</dbReference>
<sequence>MEIGQLSECLDHLPNQGLSLSQVEAIRVSCSLRLLQNQMKSESIYFLGKILATHEDYYIAFSTELNKYLPSIYYCSQDATTWYSLAGIDKETRNEVIQIQAPLTGSLISEFTLPSGRIVNEELRLAAIVSDIAEHCLLIPRGYLLHTALDFVLLNPMWTGIQYDQVKMSDFRYWRQRESDMSLLEKAMSNPALDFLEPVEDFSEWSFVFSGESDNIQIRSLKWPGFVFNWQNDHFSNMYFGQGIAIPNLTEFISQRTEHKDAHKNIQ</sequence>
<dbReference type="AlphaFoldDB" id="A0A1J4KN91"/>
<keyword evidence="7" id="KW-0966">Cell projection</keyword>
<evidence type="ECO:0000256" key="8">
    <source>
        <dbReference type="ARBA" id="ARBA00037822"/>
    </source>
</evidence>
<dbReference type="GO" id="GO:0016301">
    <property type="term" value="F:kinase activity"/>
    <property type="evidence" value="ECO:0007669"/>
    <property type="project" value="UniProtKB-KW"/>
</dbReference>
<keyword evidence="12" id="KW-1185">Reference proteome</keyword>
<proteinExistence type="inferred from homology"/>
<dbReference type="RefSeq" id="XP_068365919.1">
    <property type="nucleotide sequence ID" value="XM_068499466.1"/>
</dbReference>
<accession>A0A1J4KN91</accession>
<keyword evidence="6" id="KW-0206">Cytoskeleton</keyword>
<name>A0A1J4KN91_9EUKA</name>
<comment type="similarity">
    <text evidence="9">Belongs to the flagellar radial spoke RSP9 family.</text>
</comment>
<dbReference type="PANTHER" id="PTHR22069">
    <property type="entry name" value="MITOCHONDRIAL RIBOSOMAL PROTEIN S18"/>
    <property type="match status" value="1"/>
</dbReference>
<dbReference type="OrthoDB" id="10258956at2759"/>
<evidence type="ECO:0000313" key="12">
    <source>
        <dbReference type="Proteomes" id="UP000179807"/>
    </source>
</evidence>